<feature type="compositionally biased region" description="Basic and acidic residues" evidence="6">
    <location>
        <begin position="193"/>
        <end position="206"/>
    </location>
</feature>
<keyword evidence="4" id="KW-0862">Zinc</keyword>
<dbReference type="InterPro" id="IPR013087">
    <property type="entry name" value="Znf_C2H2_type"/>
</dbReference>
<keyword evidence="2" id="KW-0677">Repeat</keyword>
<feature type="compositionally biased region" description="Basic and acidic residues" evidence="6">
    <location>
        <begin position="720"/>
        <end position="731"/>
    </location>
</feature>
<feature type="compositionally biased region" description="Basic and acidic residues" evidence="6">
    <location>
        <begin position="368"/>
        <end position="385"/>
    </location>
</feature>
<accession>A0ABP1PZQ3</accession>
<evidence type="ECO:0000313" key="9">
    <source>
        <dbReference type="Proteomes" id="UP001642540"/>
    </source>
</evidence>
<feature type="domain" description="C2H2-type" evidence="7">
    <location>
        <begin position="654"/>
        <end position="681"/>
    </location>
</feature>
<dbReference type="SMART" id="SM00355">
    <property type="entry name" value="ZnF_C2H2"/>
    <property type="match status" value="8"/>
</dbReference>
<sequence>MDVHNKSQFCLICCAEVERRVGGGDVIKQEVEDLDENDLQEGYNNDKVEAEGDPSFTLPFTVTVNGKDDKENVFQCVYKLFNVKNHGGGMWKWRKSGGADNHVDGDENEQFPFCERCSTQLLLLFKLQNKVEELKKAIKMKVLCSENKFERSNVYMIDKRYYKIRRGILENKGNESKDAEKKRPKRRRSRCPLQKEKEESHEKHENFLSTPPPPLVKSVTSASVKRSKGSSSSRRRVSSREPKPVLRFGVDEALPLNLDGGDPIVMLSKEDKHKAERYQDSFVKVENQPLNVLDDDDDDQEEDNEDEEVSVADPLYEPPSPIHSFSEQEEDEQSEMDGEDSNESESWILPTPHVIKSKKRKLKKSKTRKNDVQEEETNEKVENLVKKTPKRHRRKRKRGRGRPRKDSQEDLLQTSSEDDDNLPGPKLKFKKSSMTKVDRKTGTITFLKVPLTRLEGGLSYQCTLCSSILPNAKRLMSAHVIREHTDRFVCTLCGKRLSSTTMLRTHLRAHTGAAPKIKTHCPICAKPFSRQYLLDTHRWSHYNEEEKNSAILRGDKVPPEYEKKFQCEKCAKRFTTKHLLQYHHTTNHLNEEERAKELCPTCGIAVFDLRGHVSRAHKEVPEEQKLCCTQCPKKFARSFLLMRHRLMVHSGRKFKCEMCPREFATKKQLKEHTLVHMNVRKFQCEFCASAFVRKDHLLRHTRVYHDDGSKPKRPAFIRGPDTKAREQRNCF</sequence>
<feature type="compositionally biased region" description="Basic residues" evidence="6">
    <location>
        <begin position="355"/>
        <end position="367"/>
    </location>
</feature>
<feature type="compositionally biased region" description="Basic residues" evidence="6">
    <location>
        <begin position="387"/>
        <end position="403"/>
    </location>
</feature>
<feature type="region of interest" description="Disordered" evidence="6">
    <location>
        <begin position="706"/>
        <end position="731"/>
    </location>
</feature>
<dbReference type="PROSITE" id="PS50157">
    <property type="entry name" value="ZINC_FINGER_C2H2_2"/>
    <property type="match status" value="6"/>
</dbReference>
<dbReference type="InterPro" id="IPR036236">
    <property type="entry name" value="Znf_C2H2_sf"/>
</dbReference>
<feature type="region of interest" description="Disordered" evidence="6">
    <location>
        <begin position="278"/>
        <end position="434"/>
    </location>
</feature>
<evidence type="ECO:0000313" key="8">
    <source>
        <dbReference type="EMBL" id="CAL8083760.1"/>
    </source>
</evidence>
<keyword evidence="9" id="KW-1185">Reference proteome</keyword>
<dbReference type="Gene3D" id="3.30.160.60">
    <property type="entry name" value="Classic Zinc Finger"/>
    <property type="match status" value="4"/>
</dbReference>
<dbReference type="Pfam" id="PF00096">
    <property type="entry name" value="zf-C2H2"/>
    <property type="match status" value="3"/>
</dbReference>
<dbReference type="PANTHER" id="PTHR24379:SF127">
    <property type="entry name" value="BLOODY FINGERS-RELATED"/>
    <property type="match status" value="1"/>
</dbReference>
<name>A0ABP1PZQ3_9HEXA</name>
<feature type="domain" description="C2H2-type" evidence="7">
    <location>
        <begin position="626"/>
        <end position="654"/>
    </location>
</feature>
<comment type="caution">
    <text evidence="8">The sequence shown here is derived from an EMBL/GenBank/DDBJ whole genome shotgun (WGS) entry which is preliminary data.</text>
</comment>
<evidence type="ECO:0000256" key="2">
    <source>
        <dbReference type="ARBA" id="ARBA00022737"/>
    </source>
</evidence>
<dbReference type="SUPFAM" id="SSF57667">
    <property type="entry name" value="beta-beta-alpha zinc fingers"/>
    <property type="match status" value="3"/>
</dbReference>
<evidence type="ECO:0000256" key="5">
    <source>
        <dbReference type="PROSITE-ProRule" id="PRU00042"/>
    </source>
</evidence>
<proteinExistence type="predicted"/>
<dbReference type="Proteomes" id="UP001642540">
    <property type="component" value="Unassembled WGS sequence"/>
</dbReference>
<feature type="domain" description="C2H2-type" evidence="7">
    <location>
        <begin position="519"/>
        <end position="546"/>
    </location>
</feature>
<feature type="compositionally biased region" description="Basic residues" evidence="6">
    <location>
        <begin position="225"/>
        <end position="237"/>
    </location>
</feature>
<feature type="region of interest" description="Disordered" evidence="6">
    <location>
        <begin position="173"/>
        <end position="244"/>
    </location>
</feature>
<dbReference type="PROSITE" id="PS00028">
    <property type="entry name" value="ZINC_FINGER_C2H2_1"/>
    <property type="match status" value="6"/>
</dbReference>
<evidence type="ECO:0000256" key="1">
    <source>
        <dbReference type="ARBA" id="ARBA00022723"/>
    </source>
</evidence>
<keyword evidence="1" id="KW-0479">Metal-binding</keyword>
<feature type="compositionally biased region" description="Acidic residues" evidence="6">
    <location>
        <begin position="327"/>
        <end position="343"/>
    </location>
</feature>
<dbReference type="EMBL" id="CAXLJM020000017">
    <property type="protein sequence ID" value="CAL8083760.1"/>
    <property type="molecule type" value="Genomic_DNA"/>
</dbReference>
<feature type="domain" description="C2H2-type" evidence="7">
    <location>
        <begin position="488"/>
        <end position="515"/>
    </location>
</feature>
<evidence type="ECO:0000256" key="3">
    <source>
        <dbReference type="ARBA" id="ARBA00022771"/>
    </source>
</evidence>
<evidence type="ECO:0000259" key="7">
    <source>
        <dbReference type="PROSITE" id="PS50157"/>
    </source>
</evidence>
<keyword evidence="3 5" id="KW-0863">Zinc-finger</keyword>
<evidence type="ECO:0000256" key="4">
    <source>
        <dbReference type="ARBA" id="ARBA00022833"/>
    </source>
</evidence>
<feature type="domain" description="C2H2-type" evidence="7">
    <location>
        <begin position="565"/>
        <end position="593"/>
    </location>
</feature>
<organism evidence="8 9">
    <name type="scientific">Orchesella dallaii</name>
    <dbReference type="NCBI Taxonomy" id="48710"/>
    <lineage>
        <taxon>Eukaryota</taxon>
        <taxon>Metazoa</taxon>
        <taxon>Ecdysozoa</taxon>
        <taxon>Arthropoda</taxon>
        <taxon>Hexapoda</taxon>
        <taxon>Collembola</taxon>
        <taxon>Entomobryomorpha</taxon>
        <taxon>Entomobryoidea</taxon>
        <taxon>Orchesellidae</taxon>
        <taxon>Orchesellinae</taxon>
        <taxon>Orchesella</taxon>
    </lineage>
</organism>
<feature type="compositionally biased region" description="Acidic residues" evidence="6">
    <location>
        <begin position="293"/>
        <end position="310"/>
    </location>
</feature>
<protein>
    <recommendedName>
        <fullName evidence="7">C2H2-type domain-containing protein</fullName>
    </recommendedName>
</protein>
<dbReference type="PANTHER" id="PTHR24379">
    <property type="entry name" value="KRAB AND ZINC FINGER DOMAIN-CONTAINING"/>
    <property type="match status" value="1"/>
</dbReference>
<feature type="domain" description="C2H2-type" evidence="7">
    <location>
        <begin position="682"/>
        <end position="711"/>
    </location>
</feature>
<gene>
    <name evidence="8" type="ORF">ODALV1_LOCUS5590</name>
</gene>
<evidence type="ECO:0000256" key="6">
    <source>
        <dbReference type="SAM" id="MobiDB-lite"/>
    </source>
</evidence>
<reference evidence="8 9" key="1">
    <citation type="submission" date="2024-08" db="EMBL/GenBank/DDBJ databases">
        <authorList>
            <person name="Cucini C."/>
            <person name="Frati F."/>
        </authorList>
    </citation>
    <scope>NUCLEOTIDE SEQUENCE [LARGE SCALE GENOMIC DNA]</scope>
</reference>